<evidence type="ECO:0000256" key="1">
    <source>
        <dbReference type="SAM" id="MobiDB-lite"/>
    </source>
</evidence>
<reference evidence="2" key="1">
    <citation type="submission" date="2021-06" db="EMBL/GenBank/DDBJ databases">
        <title>Comparative genomics, transcriptomics and evolutionary studies reveal genomic signatures of adaptation to plant cell wall in hemibiotrophic fungi.</title>
        <authorList>
            <consortium name="DOE Joint Genome Institute"/>
            <person name="Baroncelli R."/>
            <person name="Diaz J.F."/>
            <person name="Benocci T."/>
            <person name="Peng M."/>
            <person name="Battaglia E."/>
            <person name="Haridas S."/>
            <person name="Andreopoulos W."/>
            <person name="Labutti K."/>
            <person name="Pangilinan J."/>
            <person name="Floch G.L."/>
            <person name="Makela M.R."/>
            <person name="Henrissat B."/>
            <person name="Grigoriev I.V."/>
            <person name="Crouch J.A."/>
            <person name="De Vries R.P."/>
            <person name="Sukno S.A."/>
            <person name="Thon M.R."/>
        </authorList>
    </citation>
    <scope>NUCLEOTIDE SEQUENCE</scope>
    <source>
        <strain evidence="2">CBS 193.32</strain>
    </source>
</reference>
<organism evidence="2 3">
    <name type="scientific">Colletotrichum godetiae</name>
    <dbReference type="NCBI Taxonomy" id="1209918"/>
    <lineage>
        <taxon>Eukaryota</taxon>
        <taxon>Fungi</taxon>
        <taxon>Dikarya</taxon>
        <taxon>Ascomycota</taxon>
        <taxon>Pezizomycotina</taxon>
        <taxon>Sordariomycetes</taxon>
        <taxon>Hypocreomycetidae</taxon>
        <taxon>Glomerellales</taxon>
        <taxon>Glomerellaceae</taxon>
        <taxon>Colletotrichum</taxon>
        <taxon>Colletotrichum acutatum species complex</taxon>
    </lineage>
</organism>
<dbReference type="EMBL" id="JAHMHR010000036">
    <property type="protein sequence ID" value="KAK1672667.1"/>
    <property type="molecule type" value="Genomic_DNA"/>
</dbReference>
<feature type="region of interest" description="Disordered" evidence="1">
    <location>
        <begin position="100"/>
        <end position="125"/>
    </location>
</feature>
<dbReference type="GeneID" id="85457218"/>
<protein>
    <submittedName>
        <fullName evidence="2">Uncharacterized protein</fullName>
    </submittedName>
</protein>
<feature type="region of interest" description="Disordered" evidence="1">
    <location>
        <begin position="38"/>
        <end position="60"/>
    </location>
</feature>
<proteinExistence type="predicted"/>
<feature type="compositionally biased region" description="Basic and acidic residues" evidence="1">
    <location>
        <begin position="102"/>
        <end position="118"/>
    </location>
</feature>
<gene>
    <name evidence="2" type="ORF">BDP55DRAFT_634686</name>
</gene>
<dbReference type="Proteomes" id="UP001224890">
    <property type="component" value="Unassembled WGS sequence"/>
</dbReference>
<name>A0AAJ0ERE4_9PEZI</name>
<accession>A0AAJ0ERE4</accession>
<dbReference type="RefSeq" id="XP_060426670.1">
    <property type="nucleotide sequence ID" value="XM_060572692.1"/>
</dbReference>
<sequence length="125" mass="13903">MTISLSGALSLLWISKHEGFFLPSQNVLPSLTDLANPVESVTPPHPESFQKSNNHVDDDLKDGIQIPRVLPAHHTHELEMSLSPVHVISAMYRGIAVQNAENVKKQKSKEMRDKKQNETSKIGKS</sequence>
<comment type="caution">
    <text evidence="2">The sequence shown here is derived from an EMBL/GenBank/DDBJ whole genome shotgun (WGS) entry which is preliminary data.</text>
</comment>
<dbReference type="AlphaFoldDB" id="A0AAJ0ERE4"/>
<evidence type="ECO:0000313" key="2">
    <source>
        <dbReference type="EMBL" id="KAK1672667.1"/>
    </source>
</evidence>
<evidence type="ECO:0000313" key="3">
    <source>
        <dbReference type="Proteomes" id="UP001224890"/>
    </source>
</evidence>
<keyword evidence="3" id="KW-1185">Reference proteome</keyword>